<keyword evidence="1" id="KW-1133">Transmembrane helix</keyword>
<evidence type="ECO:0000256" key="1">
    <source>
        <dbReference type="SAM" id="Phobius"/>
    </source>
</evidence>
<accession>A0ABS6J945</accession>
<sequence>MIKENAARLLSIISLFLFVIIFTLNATIFAGVISLSMYAALFIGVQIAFYSMIKDHPKNTLITLKSSYYSYLPSYLSAPCQRILIRRVNLSSPVILGRRNRK</sequence>
<feature type="transmembrane region" description="Helical" evidence="1">
    <location>
        <begin position="35"/>
        <end position="53"/>
    </location>
</feature>
<organism evidence="2 3">
    <name type="scientific">Evansella tamaricis</name>
    <dbReference type="NCBI Taxonomy" id="2069301"/>
    <lineage>
        <taxon>Bacteria</taxon>
        <taxon>Bacillati</taxon>
        <taxon>Bacillota</taxon>
        <taxon>Bacilli</taxon>
        <taxon>Bacillales</taxon>
        <taxon>Bacillaceae</taxon>
        <taxon>Evansella</taxon>
    </lineage>
</organism>
<dbReference type="EMBL" id="JAHQCS010000008">
    <property type="protein sequence ID" value="MBU9710211.1"/>
    <property type="molecule type" value="Genomic_DNA"/>
</dbReference>
<comment type="caution">
    <text evidence="2">The sequence shown here is derived from an EMBL/GenBank/DDBJ whole genome shotgun (WGS) entry which is preliminary data.</text>
</comment>
<name>A0ABS6J945_9BACI</name>
<evidence type="ECO:0000313" key="2">
    <source>
        <dbReference type="EMBL" id="MBU9710211.1"/>
    </source>
</evidence>
<protein>
    <submittedName>
        <fullName evidence="2">Uncharacterized protein</fullName>
    </submittedName>
</protein>
<keyword evidence="1" id="KW-0812">Transmembrane</keyword>
<keyword evidence="1" id="KW-0472">Membrane</keyword>
<dbReference type="Proteomes" id="UP000784880">
    <property type="component" value="Unassembled WGS sequence"/>
</dbReference>
<evidence type="ECO:0000313" key="3">
    <source>
        <dbReference type="Proteomes" id="UP000784880"/>
    </source>
</evidence>
<keyword evidence="3" id="KW-1185">Reference proteome</keyword>
<feature type="transmembrane region" description="Helical" evidence="1">
    <location>
        <begin position="7"/>
        <end position="29"/>
    </location>
</feature>
<proteinExistence type="predicted"/>
<reference evidence="2 3" key="1">
    <citation type="submission" date="2021-06" db="EMBL/GenBank/DDBJ databases">
        <title>Bacillus sp. RD4P76, an endophyte from a halophyte.</title>
        <authorList>
            <person name="Sun J.-Q."/>
        </authorList>
    </citation>
    <scope>NUCLEOTIDE SEQUENCE [LARGE SCALE GENOMIC DNA]</scope>
    <source>
        <strain evidence="2 3">CGMCC 1.15917</strain>
    </source>
</reference>
<dbReference type="RefSeq" id="WP_217064104.1">
    <property type="nucleotide sequence ID" value="NZ_JAHQCS010000008.1"/>
</dbReference>
<gene>
    <name evidence="2" type="ORF">KS419_00345</name>
</gene>